<dbReference type="Proteomes" id="UP001339167">
    <property type="component" value="Unassembled WGS sequence"/>
</dbReference>
<protein>
    <recommendedName>
        <fullName evidence="4">Lipoprotein</fullName>
    </recommendedName>
</protein>
<comment type="caution">
    <text evidence="2">The sequence shown here is derived from an EMBL/GenBank/DDBJ whole genome shotgun (WGS) entry which is preliminary data.</text>
</comment>
<name>A0ABU7JJE8_9GAMM</name>
<evidence type="ECO:0000313" key="2">
    <source>
        <dbReference type="EMBL" id="MEE2025225.1"/>
    </source>
</evidence>
<evidence type="ECO:0000256" key="1">
    <source>
        <dbReference type="SAM" id="Coils"/>
    </source>
</evidence>
<dbReference type="EMBL" id="JAUGZK010000010">
    <property type="protein sequence ID" value="MEE2025225.1"/>
    <property type="molecule type" value="Genomic_DNA"/>
</dbReference>
<accession>A0ABU7JJE8</accession>
<organism evidence="2 3">
    <name type="scientific">Alkalimonas mucilaginosa</name>
    <dbReference type="NCBI Taxonomy" id="3057676"/>
    <lineage>
        <taxon>Bacteria</taxon>
        <taxon>Pseudomonadati</taxon>
        <taxon>Pseudomonadota</taxon>
        <taxon>Gammaproteobacteria</taxon>
        <taxon>Alkalimonas</taxon>
    </lineage>
</organism>
<keyword evidence="1" id="KW-0175">Coiled coil</keyword>
<gene>
    <name evidence="2" type="ORF">QWF21_13310</name>
</gene>
<keyword evidence="3" id="KW-1185">Reference proteome</keyword>
<feature type="coiled-coil region" evidence="1">
    <location>
        <begin position="35"/>
        <end position="69"/>
    </location>
</feature>
<dbReference type="RefSeq" id="WP_330088540.1">
    <property type="nucleotide sequence ID" value="NZ_JAUGZK010000010.1"/>
</dbReference>
<evidence type="ECO:0000313" key="3">
    <source>
        <dbReference type="Proteomes" id="UP001339167"/>
    </source>
</evidence>
<reference evidence="2 3" key="1">
    <citation type="submission" date="2023-06" db="EMBL/GenBank/DDBJ databases">
        <title>Alkalimonas sp., MEB004 an alkaliphilic bacterium isolated from Lonar Lake, India.</title>
        <authorList>
            <person name="Joshi A."/>
            <person name="Thite S."/>
        </authorList>
    </citation>
    <scope>NUCLEOTIDE SEQUENCE [LARGE SCALE GENOMIC DNA]</scope>
    <source>
        <strain evidence="2 3">MEB004</strain>
    </source>
</reference>
<sequence>MTTKAAWYRLVTLGAVLCFSGCVQLTEEQQRAALLSELDGSLAQLQVNLRQLERRMDRLTEDRSCQQDQQCRVLAKGVRPCGGPEQYLAYSVLSTDESMLLHTNEQFSSLRQRQHERLGTISTCELLPEPLPSCQQNLCTLQAQEYASR</sequence>
<evidence type="ECO:0008006" key="4">
    <source>
        <dbReference type="Google" id="ProtNLM"/>
    </source>
</evidence>
<proteinExistence type="predicted"/>